<dbReference type="GO" id="GO:0008157">
    <property type="term" value="F:protein phosphatase 1 binding"/>
    <property type="evidence" value="ECO:0007669"/>
    <property type="project" value="TreeGrafter"/>
</dbReference>
<reference evidence="2 3" key="1">
    <citation type="submission" date="2016-09" db="EMBL/GenBank/DDBJ databases">
        <title>The draft genome of Dichanthelium oligosanthes: A C3 panicoid grass species.</title>
        <authorList>
            <person name="Studer A.J."/>
            <person name="Schnable J.C."/>
            <person name="Brutnell T.P."/>
        </authorList>
    </citation>
    <scope>NUCLEOTIDE SEQUENCE [LARGE SCALE GENOMIC DNA]</scope>
    <source>
        <strain evidence="3">cv. Kellogg 1175</strain>
        <tissue evidence="2">Leaf</tissue>
    </source>
</reference>
<dbReference type="PANTHER" id="PTHR20835:SF0">
    <property type="entry name" value="E3 UBIQUITIN-PROTEIN LIGASE PPP1R11"/>
    <property type="match status" value="1"/>
</dbReference>
<name>A0A1E5V6Z6_9POAL</name>
<proteinExistence type="predicted"/>
<dbReference type="InterPro" id="IPR011107">
    <property type="entry name" value="PPI_Ypi1"/>
</dbReference>
<feature type="compositionally biased region" description="Low complexity" evidence="1">
    <location>
        <begin position="15"/>
        <end position="36"/>
    </location>
</feature>
<dbReference type="Pfam" id="PF07491">
    <property type="entry name" value="PPI_Ypi1"/>
    <property type="match status" value="1"/>
</dbReference>
<feature type="region of interest" description="Disordered" evidence="1">
    <location>
        <begin position="1"/>
        <end position="36"/>
    </location>
</feature>
<dbReference type="EMBL" id="LWDX02049162">
    <property type="protein sequence ID" value="OEL20940.1"/>
    <property type="molecule type" value="Genomic_DNA"/>
</dbReference>
<dbReference type="Proteomes" id="UP000095767">
    <property type="component" value="Unassembled WGS sequence"/>
</dbReference>
<sequence length="145" mass="15452">MVTHAPPPQSLSAGSVTVTVDPSPSSSSLALPPATVAPAPVPAEAVVLRLKRQAKKKVSWKEGTVDNEGLGRETSKKCYIFHKEVPFDEDCSDDEAPGGDRGGIPTTTAIPTTDLARCGLGLLDLFRYLARIDAYLQYAVLNFVI</sequence>
<evidence type="ECO:0000256" key="1">
    <source>
        <dbReference type="SAM" id="MobiDB-lite"/>
    </source>
</evidence>
<protein>
    <submittedName>
        <fullName evidence="2">Uncharacterized protein</fullName>
    </submittedName>
</protein>
<accession>A0A1E5V6Z6</accession>
<comment type="caution">
    <text evidence="2">The sequence shown here is derived from an EMBL/GenBank/DDBJ whole genome shotgun (WGS) entry which is preliminary data.</text>
</comment>
<keyword evidence="3" id="KW-1185">Reference proteome</keyword>
<dbReference type="GO" id="GO:0004865">
    <property type="term" value="F:protein serine/threonine phosphatase inhibitor activity"/>
    <property type="evidence" value="ECO:0007669"/>
    <property type="project" value="InterPro"/>
</dbReference>
<dbReference type="PANTHER" id="PTHR20835">
    <property type="entry name" value="E3 UBIQUITIN-PROTEIN LIGASE PPP1R11-RELATED"/>
    <property type="match status" value="1"/>
</dbReference>
<organism evidence="2 3">
    <name type="scientific">Dichanthelium oligosanthes</name>
    <dbReference type="NCBI Taxonomy" id="888268"/>
    <lineage>
        <taxon>Eukaryota</taxon>
        <taxon>Viridiplantae</taxon>
        <taxon>Streptophyta</taxon>
        <taxon>Embryophyta</taxon>
        <taxon>Tracheophyta</taxon>
        <taxon>Spermatophyta</taxon>
        <taxon>Magnoliopsida</taxon>
        <taxon>Liliopsida</taxon>
        <taxon>Poales</taxon>
        <taxon>Poaceae</taxon>
        <taxon>PACMAD clade</taxon>
        <taxon>Panicoideae</taxon>
        <taxon>Panicodae</taxon>
        <taxon>Paniceae</taxon>
        <taxon>Dichantheliinae</taxon>
        <taxon>Dichanthelium</taxon>
    </lineage>
</organism>
<dbReference type="GO" id="GO:0005634">
    <property type="term" value="C:nucleus"/>
    <property type="evidence" value="ECO:0007669"/>
    <property type="project" value="TreeGrafter"/>
</dbReference>
<dbReference type="OrthoDB" id="307488at2759"/>
<dbReference type="STRING" id="888268.A0A1E5V6Z6"/>
<dbReference type="AlphaFoldDB" id="A0A1E5V6Z6"/>
<evidence type="ECO:0000313" key="2">
    <source>
        <dbReference type="EMBL" id="OEL20940.1"/>
    </source>
</evidence>
<gene>
    <name evidence="2" type="ORF">BAE44_0018041</name>
</gene>
<evidence type="ECO:0000313" key="3">
    <source>
        <dbReference type="Proteomes" id="UP000095767"/>
    </source>
</evidence>